<dbReference type="EMBL" id="CP018335">
    <property type="protein sequence ID" value="APM40428.1"/>
    <property type="molecule type" value="Genomic_DNA"/>
</dbReference>
<dbReference type="Proteomes" id="UP000184604">
    <property type="component" value="Chromosome"/>
</dbReference>
<gene>
    <name evidence="2" type="ORF">BS101_17635</name>
</gene>
<dbReference type="AlphaFoldDB" id="A0A1L5FBN5"/>
<feature type="compositionally biased region" description="Basic and acidic residues" evidence="1">
    <location>
        <begin position="272"/>
        <end position="282"/>
    </location>
</feature>
<dbReference type="OrthoDB" id="1708226at2"/>
<protein>
    <submittedName>
        <fullName evidence="2">Uncharacterized protein</fullName>
    </submittedName>
</protein>
<evidence type="ECO:0000313" key="3">
    <source>
        <dbReference type="Proteomes" id="UP000184604"/>
    </source>
</evidence>
<dbReference type="RefSeq" id="WP_073540024.1">
    <property type="nucleotide sequence ID" value="NZ_CP018335.1"/>
</dbReference>
<evidence type="ECO:0000313" key="2">
    <source>
        <dbReference type="EMBL" id="APM40428.1"/>
    </source>
</evidence>
<accession>A0A1L5FBN5</accession>
<evidence type="ECO:0000256" key="1">
    <source>
        <dbReference type="SAM" id="MobiDB-lite"/>
    </source>
</evidence>
<reference evidence="2 3" key="1">
    <citation type="submission" date="2016-12" db="EMBL/GenBank/DDBJ databases">
        <title>Complete genome sequence of Clostridium kluyveri JZZ isolated from the pit mud of a Chinese flavor liquor-making factory.</title>
        <authorList>
            <person name="Wang Y."/>
        </authorList>
    </citation>
    <scope>NUCLEOTIDE SEQUENCE [LARGE SCALE GENOMIC DNA]</scope>
    <source>
        <strain evidence="2 3">JZZ</strain>
    </source>
</reference>
<proteinExistence type="predicted"/>
<feature type="compositionally biased region" description="Acidic residues" evidence="1">
    <location>
        <begin position="254"/>
        <end position="271"/>
    </location>
</feature>
<name>A0A1L5FBN5_CLOKL</name>
<organism evidence="2 3">
    <name type="scientific">Clostridium kluyveri</name>
    <dbReference type="NCBI Taxonomy" id="1534"/>
    <lineage>
        <taxon>Bacteria</taxon>
        <taxon>Bacillati</taxon>
        <taxon>Bacillota</taxon>
        <taxon>Clostridia</taxon>
        <taxon>Eubacteriales</taxon>
        <taxon>Clostridiaceae</taxon>
        <taxon>Clostridium</taxon>
    </lineage>
</organism>
<sequence>MSINFNNFTPRPGLVNKQGCLPDPSELVCIEVPKVFDQCLIKRCLFYNEGPDTDTSDCELRSNPLDEPKIFAGCRDFKITLKSVEQIPIIGKTGFKKIIICYVISFYADYIDCNAVNRCELFEINRKDIIGSFYCPDSLSKASNSSVNSNNLNDCDTNIIKLEMVAEALQGVLTECNDRKYLDITLGYYIIVKCQIVVQLLIPAYSYCPVPKEPCAPEPEENLCDKFIKAPVPKFYPDQNLKPLFSDRTPSSGIDEDEYEYEDEYPEEYEDEYPKDNGEEYK</sequence>
<feature type="region of interest" description="Disordered" evidence="1">
    <location>
        <begin position="240"/>
        <end position="282"/>
    </location>
</feature>